<dbReference type="Gene3D" id="3.40.190.290">
    <property type="match status" value="1"/>
</dbReference>
<dbReference type="InterPro" id="IPR058163">
    <property type="entry name" value="LysR-type_TF_proteobact-type"/>
</dbReference>
<keyword evidence="4" id="KW-1185">Reference proteome</keyword>
<dbReference type="PANTHER" id="PTHR30537">
    <property type="entry name" value="HTH-TYPE TRANSCRIPTIONAL REGULATOR"/>
    <property type="match status" value="1"/>
</dbReference>
<evidence type="ECO:0000259" key="2">
    <source>
        <dbReference type="Pfam" id="PF03466"/>
    </source>
</evidence>
<dbReference type="InterPro" id="IPR005119">
    <property type="entry name" value="LysR_subst-bd"/>
</dbReference>
<feature type="domain" description="LysR substrate-binding" evidence="2">
    <location>
        <begin position="4"/>
        <end position="167"/>
    </location>
</feature>
<gene>
    <name evidence="3" type="ORF">GCM10007857_26140</name>
</gene>
<dbReference type="Pfam" id="PF03466">
    <property type="entry name" value="LysR_substrate"/>
    <property type="match status" value="1"/>
</dbReference>
<comment type="similarity">
    <text evidence="1">Belongs to the LysR transcriptional regulatory family.</text>
</comment>
<evidence type="ECO:0000313" key="4">
    <source>
        <dbReference type="Proteomes" id="UP001156905"/>
    </source>
</evidence>
<sequence length="174" mass="18728">MTFTDRIIDPVEEGIDLSVRFGELRDCSGLISRRLTEQNLVLCASPRYLQAHGSPLHPNDLQSHKCIVGYRRGTVWSFVDKRGEAISVTPPATHEVGDGDAIVAATIAGCGLSQMPASLVRKPIADGTIVPLLTGYSKAKVEIHAVWPRTRHLVPKVRAVVDALVAKADAGALD</sequence>
<evidence type="ECO:0000256" key="1">
    <source>
        <dbReference type="ARBA" id="ARBA00009437"/>
    </source>
</evidence>
<evidence type="ECO:0000313" key="3">
    <source>
        <dbReference type="EMBL" id="GLR85903.1"/>
    </source>
</evidence>
<comment type="caution">
    <text evidence="3">The sequence shown here is derived from an EMBL/GenBank/DDBJ whole genome shotgun (WGS) entry which is preliminary data.</text>
</comment>
<organism evidence="3 4">
    <name type="scientific">Bradyrhizobium iriomotense</name>
    <dbReference type="NCBI Taxonomy" id="441950"/>
    <lineage>
        <taxon>Bacteria</taxon>
        <taxon>Pseudomonadati</taxon>
        <taxon>Pseudomonadota</taxon>
        <taxon>Alphaproteobacteria</taxon>
        <taxon>Hyphomicrobiales</taxon>
        <taxon>Nitrobacteraceae</taxon>
        <taxon>Bradyrhizobium</taxon>
    </lineage>
</organism>
<protein>
    <recommendedName>
        <fullName evidence="2">LysR substrate-binding domain-containing protein</fullName>
    </recommendedName>
</protein>
<name>A0ABQ6AUM6_9BRAD</name>
<reference evidence="4" key="1">
    <citation type="journal article" date="2019" name="Int. J. Syst. Evol. Microbiol.">
        <title>The Global Catalogue of Microorganisms (GCM) 10K type strain sequencing project: providing services to taxonomists for standard genome sequencing and annotation.</title>
        <authorList>
            <consortium name="The Broad Institute Genomics Platform"/>
            <consortium name="The Broad Institute Genome Sequencing Center for Infectious Disease"/>
            <person name="Wu L."/>
            <person name="Ma J."/>
        </authorList>
    </citation>
    <scope>NUCLEOTIDE SEQUENCE [LARGE SCALE GENOMIC DNA]</scope>
    <source>
        <strain evidence="4">NBRC 102520</strain>
    </source>
</reference>
<accession>A0ABQ6AUM6</accession>
<dbReference type="PANTHER" id="PTHR30537:SF5">
    <property type="entry name" value="HTH-TYPE TRANSCRIPTIONAL ACTIVATOR TTDR-RELATED"/>
    <property type="match status" value="1"/>
</dbReference>
<dbReference type="EMBL" id="BSOW01000008">
    <property type="protein sequence ID" value="GLR85903.1"/>
    <property type="molecule type" value="Genomic_DNA"/>
</dbReference>
<dbReference type="SUPFAM" id="SSF53850">
    <property type="entry name" value="Periplasmic binding protein-like II"/>
    <property type="match status" value="1"/>
</dbReference>
<proteinExistence type="inferred from homology"/>
<dbReference type="Proteomes" id="UP001156905">
    <property type="component" value="Unassembled WGS sequence"/>
</dbReference>